<protein>
    <recommendedName>
        <fullName evidence="1">Carrier domain-containing protein</fullName>
    </recommendedName>
</protein>
<evidence type="ECO:0000259" key="1">
    <source>
        <dbReference type="PROSITE" id="PS50075"/>
    </source>
</evidence>
<organism evidence="2 3">
    <name type="scientific">Mycolicibacterium sarraceniae</name>
    <dbReference type="NCBI Taxonomy" id="1534348"/>
    <lineage>
        <taxon>Bacteria</taxon>
        <taxon>Bacillati</taxon>
        <taxon>Actinomycetota</taxon>
        <taxon>Actinomycetes</taxon>
        <taxon>Mycobacteriales</taxon>
        <taxon>Mycobacteriaceae</taxon>
        <taxon>Mycolicibacterium</taxon>
    </lineage>
</organism>
<gene>
    <name evidence="2" type="ORF">MSAR_36870</name>
</gene>
<name>A0A7I7SW62_9MYCO</name>
<evidence type="ECO:0000313" key="3">
    <source>
        <dbReference type="Proteomes" id="UP000466445"/>
    </source>
</evidence>
<evidence type="ECO:0000313" key="2">
    <source>
        <dbReference type="EMBL" id="BBY60551.1"/>
    </source>
</evidence>
<dbReference type="InterPro" id="IPR009081">
    <property type="entry name" value="PP-bd_ACP"/>
</dbReference>
<dbReference type="EMBL" id="AP022595">
    <property type="protein sequence ID" value="BBY60551.1"/>
    <property type="molecule type" value="Genomic_DNA"/>
</dbReference>
<keyword evidence="3" id="KW-1185">Reference proteome</keyword>
<sequence>MAEALRDRIVAAVRDVLYVDDSDFTDGDDTDLRELGLDSVRFVLLMKQLGVERESDVPPRLANELTIAAWARVLGNPDDLA</sequence>
<dbReference type="KEGG" id="msar:MSAR_36870"/>
<accession>A0A7I7SW62</accession>
<dbReference type="Pfam" id="PF00550">
    <property type="entry name" value="PP-binding"/>
    <property type="match status" value="1"/>
</dbReference>
<dbReference type="InterPro" id="IPR036736">
    <property type="entry name" value="ACP-like_sf"/>
</dbReference>
<proteinExistence type="predicted"/>
<dbReference type="PROSITE" id="PS50075">
    <property type="entry name" value="CARRIER"/>
    <property type="match status" value="1"/>
</dbReference>
<feature type="domain" description="Carrier" evidence="1">
    <location>
        <begin position="3"/>
        <end position="81"/>
    </location>
</feature>
<dbReference type="AlphaFoldDB" id="A0A7I7SW62"/>
<dbReference type="Proteomes" id="UP000466445">
    <property type="component" value="Chromosome"/>
</dbReference>
<reference evidence="2 3" key="1">
    <citation type="journal article" date="2019" name="Emerg. Microbes Infect.">
        <title>Comprehensive subspecies identification of 175 nontuberculous mycobacteria species based on 7547 genomic profiles.</title>
        <authorList>
            <person name="Matsumoto Y."/>
            <person name="Kinjo T."/>
            <person name="Motooka D."/>
            <person name="Nabeya D."/>
            <person name="Jung N."/>
            <person name="Uechi K."/>
            <person name="Horii T."/>
            <person name="Iida T."/>
            <person name="Fujita J."/>
            <person name="Nakamura S."/>
        </authorList>
    </citation>
    <scope>NUCLEOTIDE SEQUENCE [LARGE SCALE GENOMIC DNA]</scope>
    <source>
        <strain evidence="2 3">JCM 30395</strain>
    </source>
</reference>
<dbReference type="Gene3D" id="1.10.1200.10">
    <property type="entry name" value="ACP-like"/>
    <property type="match status" value="1"/>
</dbReference>
<dbReference type="SUPFAM" id="SSF47336">
    <property type="entry name" value="ACP-like"/>
    <property type="match status" value="1"/>
</dbReference>